<dbReference type="Proteomes" id="UP000460949">
    <property type="component" value="Unassembled WGS sequence"/>
</dbReference>
<comment type="caution">
    <text evidence="2">The sequence shown here is derived from an EMBL/GenBank/DDBJ whole genome shotgun (WGS) entry which is preliminary data.</text>
</comment>
<dbReference type="PROSITE" id="PS51186">
    <property type="entry name" value="GNAT"/>
    <property type="match status" value="1"/>
</dbReference>
<dbReference type="AlphaFoldDB" id="A0A845DWG6"/>
<dbReference type="InterPro" id="IPR000182">
    <property type="entry name" value="GNAT_dom"/>
</dbReference>
<proteinExistence type="predicted"/>
<evidence type="ECO:0000313" key="2">
    <source>
        <dbReference type="EMBL" id="MYL21746.1"/>
    </source>
</evidence>
<dbReference type="GO" id="GO:0016747">
    <property type="term" value="F:acyltransferase activity, transferring groups other than amino-acyl groups"/>
    <property type="evidence" value="ECO:0007669"/>
    <property type="project" value="InterPro"/>
</dbReference>
<evidence type="ECO:0000259" key="1">
    <source>
        <dbReference type="PROSITE" id="PS51186"/>
    </source>
</evidence>
<dbReference type="InterPro" id="IPR016181">
    <property type="entry name" value="Acyl_CoA_acyltransferase"/>
</dbReference>
<gene>
    <name evidence="2" type="ORF">GLW04_17745</name>
</gene>
<dbReference type="Gene3D" id="3.40.630.30">
    <property type="match status" value="1"/>
</dbReference>
<accession>A0A845DWG6</accession>
<dbReference type="PANTHER" id="PTHR43415">
    <property type="entry name" value="SPERMIDINE N(1)-ACETYLTRANSFERASE"/>
    <property type="match status" value="1"/>
</dbReference>
<reference evidence="2 3" key="1">
    <citation type="submission" date="2019-11" db="EMBL/GenBank/DDBJ databases">
        <title>Genome sequences of 17 halophilic strains isolated from different environments.</title>
        <authorList>
            <person name="Furrow R.E."/>
        </authorList>
    </citation>
    <scope>NUCLEOTIDE SEQUENCE [LARGE SCALE GENOMIC DNA]</scope>
    <source>
        <strain evidence="2 3">22511_23_Filter</strain>
    </source>
</reference>
<dbReference type="Pfam" id="PF13302">
    <property type="entry name" value="Acetyltransf_3"/>
    <property type="match status" value="1"/>
</dbReference>
<evidence type="ECO:0000313" key="3">
    <source>
        <dbReference type="Proteomes" id="UP000460949"/>
    </source>
</evidence>
<dbReference type="EMBL" id="WMET01000006">
    <property type="protein sequence ID" value="MYL21746.1"/>
    <property type="molecule type" value="Genomic_DNA"/>
</dbReference>
<name>A0A845DWG6_9BACI</name>
<sequence>MLKGHLIELRPVARHDLEHLYRWANDEQLADLGHGSSSAYQNNNPKEDIEAFYDKNLTQQALWDKGRVFIVYTIGTNVPIGKCDYRALNPVTRTAEVGISIGERAYWGQGYGSDVLSTLLKHLFNTLNLERVQMDTWSGNTQALRLYEKAGFVEEGRLRKNEFVQGSYYDTVLLGMLRSEFEA</sequence>
<organism evidence="2 3">
    <name type="scientific">Halobacillus litoralis</name>
    <dbReference type="NCBI Taxonomy" id="45668"/>
    <lineage>
        <taxon>Bacteria</taxon>
        <taxon>Bacillati</taxon>
        <taxon>Bacillota</taxon>
        <taxon>Bacilli</taxon>
        <taxon>Bacillales</taxon>
        <taxon>Bacillaceae</taxon>
        <taxon>Halobacillus</taxon>
    </lineage>
</organism>
<keyword evidence="2" id="KW-0808">Transferase</keyword>
<dbReference type="SUPFAM" id="SSF55729">
    <property type="entry name" value="Acyl-CoA N-acyltransferases (Nat)"/>
    <property type="match status" value="1"/>
</dbReference>
<protein>
    <submittedName>
        <fullName evidence="2">GNAT family N-acetyltransferase</fullName>
    </submittedName>
</protein>
<dbReference type="PANTHER" id="PTHR43415:SF3">
    <property type="entry name" value="GNAT-FAMILY ACETYLTRANSFERASE"/>
    <property type="match status" value="1"/>
</dbReference>
<dbReference type="RefSeq" id="WP_160839687.1">
    <property type="nucleotide sequence ID" value="NZ_WMET01000006.1"/>
</dbReference>
<feature type="domain" description="N-acetyltransferase" evidence="1">
    <location>
        <begin position="7"/>
        <end position="175"/>
    </location>
</feature>